<feature type="transmembrane region" description="Helical" evidence="2">
    <location>
        <begin position="337"/>
        <end position="359"/>
    </location>
</feature>
<reference evidence="3 4" key="1">
    <citation type="submission" date="2017-06" db="EMBL/GenBank/DDBJ databases">
        <authorList>
            <person name="Kim H.J."/>
            <person name="Triplett B.A."/>
        </authorList>
    </citation>
    <scope>NUCLEOTIDE SEQUENCE [LARGE SCALE GENOMIC DNA]</scope>
    <source>
        <strain evidence="3 4">DSM 44715</strain>
    </source>
</reference>
<sequence length="724" mass="74364">MINEARRGSARIAVAWSAVLLCLVIGSAAVQFAGRSQGDPQPVRAPVVVIGVAGLAWGDIRPDQTPNLWRVLAGGAAAAAATVRTTGGPACASDGWLSLSAGQSSVGPRTDDDECAPLPPVRTAGGGARVERWDELVDAQRRSEFSPRPGALGKALAEHEGCETAIGPGAAIALAKPDGTVGRYSATVTDSAFGCPVTVIDGGQVVESGSGRLNSLARVDTFAGDVLERVQGRATVLVQGVSEPPGGTPYLAVSMVDGPATDARTAPALLTVSSTRWGGIVRLLDVPSTLLAAVGAPEPAEFSGAPVSLGRARPADATTAVHELGALTTTDQTLRRWSAMLLLVVAATQLALYATALAVRRRLPAGPAGPRLRRLFIHAALAFSVLPVSVYLMSLTRWWHVPSPDAGLWAALAVTIVLASVPAWLLPARPLWRVPLAVTLLTFSVLVVDAATGTLLHRGSPFGPSALYGGRYYGFGNSTFAVFAVAALVLAGAVAAELTARGRRRAAGAAVAGIGAVAVAVDTWPAWGADVGGGLALIPGVAVLALAVAGVRLTPMRLVGVGSAAVAVVAAVAVADWLRPASSRTHAGRFVQDVLEGEAWQLIDRKAGYALSSLTGGPLAWGTAFVLVLLVLALAWPHRFSPAGLDAALRQWPTLRPTLAAVLTTCAIGAVVNDYGIRLATYGLITLMPLLALTCARADREPNEQSNQTKADPTKVGPEAEPQA</sequence>
<feature type="region of interest" description="Disordered" evidence="1">
    <location>
        <begin position="701"/>
        <end position="724"/>
    </location>
</feature>
<keyword evidence="2" id="KW-0812">Transmembrane</keyword>
<keyword evidence="2" id="KW-0472">Membrane</keyword>
<proteinExistence type="predicted"/>
<evidence type="ECO:0000313" key="4">
    <source>
        <dbReference type="Proteomes" id="UP000198318"/>
    </source>
</evidence>
<feature type="transmembrane region" description="Helical" evidence="2">
    <location>
        <begin position="506"/>
        <end position="527"/>
    </location>
</feature>
<feature type="transmembrane region" description="Helical" evidence="2">
    <location>
        <begin position="406"/>
        <end position="427"/>
    </location>
</feature>
<evidence type="ECO:0000256" key="1">
    <source>
        <dbReference type="SAM" id="MobiDB-lite"/>
    </source>
</evidence>
<feature type="transmembrane region" description="Helical" evidence="2">
    <location>
        <begin position="533"/>
        <end position="551"/>
    </location>
</feature>
<evidence type="ECO:0000256" key="2">
    <source>
        <dbReference type="SAM" id="Phobius"/>
    </source>
</evidence>
<dbReference type="AlphaFoldDB" id="A0A239CG47"/>
<gene>
    <name evidence="3" type="ORF">SAMN05443665_1001384</name>
</gene>
<feature type="transmembrane region" description="Helical" evidence="2">
    <location>
        <begin position="375"/>
        <end position="394"/>
    </location>
</feature>
<organism evidence="3 4">
    <name type="scientific">Actinomadura meyerae</name>
    <dbReference type="NCBI Taxonomy" id="240840"/>
    <lineage>
        <taxon>Bacteria</taxon>
        <taxon>Bacillati</taxon>
        <taxon>Actinomycetota</taxon>
        <taxon>Actinomycetes</taxon>
        <taxon>Streptosporangiales</taxon>
        <taxon>Thermomonosporaceae</taxon>
        <taxon>Actinomadura</taxon>
    </lineage>
</organism>
<dbReference type="OrthoDB" id="3264110at2"/>
<dbReference type="RefSeq" id="WP_089324096.1">
    <property type="nucleotide sequence ID" value="NZ_FZOR01000001.1"/>
</dbReference>
<dbReference type="EMBL" id="FZOR01000001">
    <property type="protein sequence ID" value="SNS18648.1"/>
    <property type="molecule type" value="Genomic_DNA"/>
</dbReference>
<feature type="transmembrane region" description="Helical" evidence="2">
    <location>
        <begin position="619"/>
        <end position="636"/>
    </location>
</feature>
<accession>A0A239CG47</accession>
<feature type="transmembrane region" description="Helical" evidence="2">
    <location>
        <begin position="434"/>
        <end position="452"/>
    </location>
</feature>
<feature type="transmembrane region" description="Helical" evidence="2">
    <location>
        <begin position="472"/>
        <end position="494"/>
    </location>
</feature>
<evidence type="ECO:0000313" key="3">
    <source>
        <dbReference type="EMBL" id="SNS18648.1"/>
    </source>
</evidence>
<keyword evidence="2" id="KW-1133">Transmembrane helix</keyword>
<feature type="transmembrane region" description="Helical" evidence="2">
    <location>
        <begin position="558"/>
        <end position="578"/>
    </location>
</feature>
<feature type="region of interest" description="Disordered" evidence="1">
    <location>
        <begin position="102"/>
        <end position="123"/>
    </location>
</feature>
<keyword evidence="4" id="KW-1185">Reference proteome</keyword>
<name>A0A239CG47_9ACTN</name>
<protein>
    <submittedName>
        <fullName evidence="3">Branched-chain amino acid ABC-type transport system, permease component</fullName>
    </submittedName>
</protein>
<dbReference type="Proteomes" id="UP000198318">
    <property type="component" value="Unassembled WGS sequence"/>
</dbReference>